<proteinExistence type="predicted"/>
<keyword evidence="7" id="KW-1185">Reference proteome</keyword>
<dbReference type="RefSeq" id="WP_008991205.1">
    <property type="nucleotide sequence ID" value="NZ_AMSG01000006.1"/>
</dbReference>
<evidence type="ECO:0000256" key="3">
    <source>
        <dbReference type="ARBA" id="ARBA00022989"/>
    </source>
</evidence>
<evidence type="ECO:0000256" key="5">
    <source>
        <dbReference type="SAM" id="Phobius"/>
    </source>
</evidence>
<protein>
    <recommendedName>
        <fullName evidence="8">tRNA modification GTPase</fullName>
    </recommendedName>
</protein>
<comment type="subcellular location">
    <subcellularLocation>
        <location evidence="1">Membrane</location>
        <topology evidence="1">Multi-pass membrane protein</topology>
    </subcellularLocation>
</comment>
<dbReference type="AlphaFoldDB" id="K2PVT8"/>
<evidence type="ECO:0000256" key="1">
    <source>
        <dbReference type="ARBA" id="ARBA00004141"/>
    </source>
</evidence>
<evidence type="ECO:0000313" key="6">
    <source>
        <dbReference type="EMBL" id="EKF55624.1"/>
    </source>
</evidence>
<dbReference type="PATRIC" id="fig|555500.3.peg.1390"/>
<organism evidence="6 7">
    <name type="scientific">Galbibacter marinus</name>
    <dbReference type="NCBI Taxonomy" id="555500"/>
    <lineage>
        <taxon>Bacteria</taxon>
        <taxon>Pseudomonadati</taxon>
        <taxon>Bacteroidota</taxon>
        <taxon>Flavobacteriia</taxon>
        <taxon>Flavobacteriales</taxon>
        <taxon>Flavobacteriaceae</taxon>
        <taxon>Galbibacter</taxon>
    </lineage>
</organism>
<keyword evidence="3 5" id="KW-1133">Transmembrane helix</keyword>
<dbReference type="eggNOG" id="COG3296">
    <property type="taxonomic scope" value="Bacteria"/>
</dbReference>
<dbReference type="InterPro" id="IPR019109">
    <property type="entry name" value="MamF_MmsF"/>
</dbReference>
<keyword evidence="2 5" id="KW-0812">Transmembrane</keyword>
<dbReference type="Pfam" id="PF09685">
    <property type="entry name" value="MamF_MmsF"/>
    <property type="match status" value="1"/>
</dbReference>
<name>K2PVT8_9FLAO</name>
<gene>
    <name evidence="6" type="ORF">I215_06707</name>
</gene>
<dbReference type="Proteomes" id="UP000007364">
    <property type="component" value="Unassembled WGS sequence"/>
</dbReference>
<feature type="transmembrane region" description="Helical" evidence="5">
    <location>
        <begin position="56"/>
        <end position="89"/>
    </location>
</feature>
<accession>K2PVT8</accession>
<evidence type="ECO:0000256" key="4">
    <source>
        <dbReference type="ARBA" id="ARBA00023136"/>
    </source>
</evidence>
<evidence type="ECO:0000256" key="2">
    <source>
        <dbReference type="ARBA" id="ARBA00022692"/>
    </source>
</evidence>
<dbReference type="STRING" id="555500.I215_06707"/>
<comment type="caution">
    <text evidence="6">The sequence shown here is derived from an EMBL/GenBank/DDBJ whole genome shotgun (WGS) entry which is preliminary data.</text>
</comment>
<dbReference type="EMBL" id="AMSG01000006">
    <property type="protein sequence ID" value="EKF55624.1"/>
    <property type="molecule type" value="Genomic_DNA"/>
</dbReference>
<dbReference type="OrthoDB" id="1446062at2"/>
<evidence type="ECO:0008006" key="8">
    <source>
        <dbReference type="Google" id="ProtNLM"/>
    </source>
</evidence>
<evidence type="ECO:0000313" key="7">
    <source>
        <dbReference type="Proteomes" id="UP000007364"/>
    </source>
</evidence>
<keyword evidence="4 5" id="KW-0472">Membrane</keyword>
<sequence length="113" mass="12642">MKRTDNQLLAVTHLSQLLHYFTGIGGFVLPLILWIVKKDSVIDMDEHGKAILNFQISIFIYALISVPLIFLFGFGLLVLFAIVIMSFVLPIVNAVNSSNGRAPYYPFSLQIIS</sequence>
<feature type="transmembrane region" description="Helical" evidence="5">
    <location>
        <begin position="17"/>
        <end position="36"/>
    </location>
</feature>
<reference evidence="6 7" key="1">
    <citation type="journal article" date="2012" name="J. Bacteriol.">
        <title>Genome Sequence of Galbibacter marinum Type Strain ck-I2-15.</title>
        <authorList>
            <person name="Lai Q."/>
            <person name="Li C."/>
            <person name="Shao Z."/>
        </authorList>
    </citation>
    <scope>NUCLEOTIDE SEQUENCE [LARGE SCALE GENOMIC DNA]</scope>
    <source>
        <strain evidence="7">ck-I2-15</strain>
    </source>
</reference>